<sequence length="172" mass="17497">MADQFVAEVRMFGFGFAPTGWAACNGQLLPLSQNTALFSLLGTFYGGNGTSNFALPNLQDQFAVGMGSGPGLSQRSLGEQGGEATVALSPSTMPQHTHALKAGAAASSTNPTGAVMAPPAGGALEYRIPANPTPMAGASLANAGNGQPHENRQPFLAVNFCIAMQGIYPARG</sequence>
<dbReference type="Proteomes" id="UP001219862">
    <property type="component" value="Unassembled WGS sequence"/>
</dbReference>
<proteinExistence type="predicted"/>
<evidence type="ECO:0000313" key="3">
    <source>
        <dbReference type="Proteomes" id="UP001219862"/>
    </source>
</evidence>
<dbReference type="Gene3D" id="3.90.1340.10">
    <property type="entry name" value="Phage tail collar domain"/>
    <property type="match status" value="1"/>
</dbReference>
<dbReference type="RefSeq" id="WP_273598215.1">
    <property type="nucleotide sequence ID" value="NZ_JAQQXS010000020.1"/>
</dbReference>
<accession>A0ABT5KXC8</accession>
<comment type="caution">
    <text evidence="2">The sequence shown here is derived from an EMBL/GenBank/DDBJ whole genome shotgun (WGS) entry which is preliminary data.</text>
</comment>
<evidence type="ECO:0000313" key="2">
    <source>
        <dbReference type="EMBL" id="MDC8787075.1"/>
    </source>
</evidence>
<dbReference type="InterPro" id="IPR011083">
    <property type="entry name" value="Phage_tail_collar_dom"/>
</dbReference>
<dbReference type="SUPFAM" id="SSF88874">
    <property type="entry name" value="Receptor-binding domain of short tail fibre protein gp12"/>
    <property type="match status" value="1"/>
</dbReference>
<reference evidence="2 3" key="1">
    <citation type="submission" date="2022-10" db="EMBL/GenBank/DDBJ databases">
        <title>paucibacter sp. hw8 Genome sequencing.</title>
        <authorList>
            <person name="Park S."/>
        </authorList>
    </citation>
    <scope>NUCLEOTIDE SEQUENCE [LARGE SCALE GENOMIC DNA]</scope>
    <source>
        <strain evidence="3">hw8</strain>
    </source>
</reference>
<dbReference type="InterPro" id="IPR037053">
    <property type="entry name" value="Phage_tail_collar_dom_sf"/>
</dbReference>
<protein>
    <submittedName>
        <fullName evidence="2">Tail fiber protein</fullName>
    </submittedName>
</protein>
<keyword evidence="3" id="KW-1185">Reference proteome</keyword>
<name>A0ABT5KXC8_9BURK</name>
<organism evidence="2 3">
    <name type="scientific">Roseateles koreensis</name>
    <dbReference type="NCBI Taxonomy" id="2987526"/>
    <lineage>
        <taxon>Bacteria</taxon>
        <taxon>Pseudomonadati</taxon>
        <taxon>Pseudomonadota</taxon>
        <taxon>Betaproteobacteria</taxon>
        <taxon>Burkholderiales</taxon>
        <taxon>Sphaerotilaceae</taxon>
        <taxon>Roseateles</taxon>
    </lineage>
</organism>
<feature type="domain" description="Phage tail collar" evidence="1">
    <location>
        <begin position="8"/>
        <end position="62"/>
    </location>
</feature>
<evidence type="ECO:0000259" key="1">
    <source>
        <dbReference type="Pfam" id="PF07484"/>
    </source>
</evidence>
<gene>
    <name evidence="2" type="ORF">PRZ01_17935</name>
</gene>
<dbReference type="EMBL" id="JAQQXS010000020">
    <property type="protein sequence ID" value="MDC8787075.1"/>
    <property type="molecule type" value="Genomic_DNA"/>
</dbReference>
<dbReference type="Pfam" id="PF07484">
    <property type="entry name" value="Collar"/>
    <property type="match status" value="1"/>
</dbReference>